<sequence length="27" mass="2922">MKQVMPSSNSLFPISTQSLPLSASRKS</sequence>
<reference evidence="2" key="1">
    <citation type="submission" date="2018-02" db="EMBL/GenBank/DDBJ databases">
        <title>Rhizophora mucronata_Transcriptome.</title>
        <authorList>
            <person name="Meera S.P."/>
            <person name="Sreeshan A."/>
            <person name="Augustine A."/>
        </authorList>
    </citation>
    <scope>NUCLEOTIDE SEQUENCE</scope>
    <source>
        <tissue evidence="2">Leaf</tissue>
    </source>
</reference>
<feature type="region of interest" description="Disordered" evidence="1">
    <location>
        <begin position="1"/>
        <end position="27"/>
    </location>
</feature>
<name>A0A2P2R1P9_RHIMU</name>
<proteinExistence type="predicted"/>
<protein>
    <submittedName>
        <fullName evidence="2">Uncharacterized protein</fullName>
    </submittedName>
</protein>
<evidence type="ECO:0000313" key="2">
    <source>
        <dbReference type="EMBL" id="MBX73044.1"/>
    </source>
</evidence>
<evidence type="ECO:0000256" key="1">
    <source>
        <dbReference type="SAM" id="MobiDB-lite"/>
    </source>
</evidence>
<dbReference type="AlphaFoldDB" id="A0A2P2R1P9"/>
<feature type="compositionally biased region" description="Polar residues" evidence="1">
    <location>
        <begin position="1"/>
        <end position="21"/>
    </location>
</feature>
<accession>A0A2P2R1P9</accession>
<dbReference type="EMBL" id="GGEC01092560">
    <property type="protein sequence ID" value="MBX73044.1"/>
    <property type="molecule type" value="Transcribed_RNA"/>
</dbReference>
<organism evidence="2">
    <name type="scientific">Rhizophora mucronata</name>
    <name type="common">Asiatic mangrove</name>
    <dbReference type="NCBI Taxonomy" id="61149"/>
    <lineage>
        <taxon>Eukaryota</taxon>
        <taxon>Viridiplantae</taxon>
        <taxon>Streptophyta</taxon>
        <taxon>Embryophyta</taxon>
        <taxon>Tracheophyta</taxon>
        <taxon>Spermatophyta</taxon>
        <taxon>Magnoliopsida</taxon>
        <taxon>eudicotyledons</taxon>
        <taxon>Gunneridae</taxon>
        <taxon>Pentapetalae</taxon>
        <taxon>rosids</taxon>
        <taxon>fabids</taxon>
        <taxon>Malpighiales</taxon>
        <taxon>Rhizophoraceae</taxon>
        <taxon>Rhizophora</taxon>
    </lineage>
</organism>